<evidence type="ECO:0008006" key="4">
    <source>
        <dbReference type="Google" id="ProtNLM"/>
    </source>
</evidence>
<sequence length="132" mass="14369">MRIALFFGLIALAVADHGGSGLGSMTKKRVTPTATKDLYLTLENEAHYPNENTLRVCTQKILSVSEQVVSGTNYLYHVRGCVVDDAENAAKGCSCDGKDIAEYEIKTYVQSWTGTYKVNSVSKLSSHSSTEL</sequence>
<accession>A0A1W0A0N6</accession>
<proteinExistence type="predicted"/>
<gene>
    <name evidence="2" type="ORF">THRCLA_21040</name>
</gene>
<evidence type="ECO:0000313" key="3">
    <source>
        <dbReference type="Proteomes" id="UP000243217"/>
    </source>
</evidence>
<dbReference type="AlphaFoldDB" id="A0A1W0A0N6"/>
<name>A0A1W0A0N6_9STRA</name>
<keyword evidence="1" id="KW-0732">Signal</keyword>
<protein>
    <recommendedName>
        <fullName evidence="4">Secreted protein</fullName>
    </recommendedName>
</protein>
<dbReference type="Gene3D" id="3.10.450.10">
    <property type="match status" value="1"/>
</dbReference>
<dbReference type="EMBL" id="JNBS01000744">
    <property type="protein sequence ID" value="OQS03862.1"/>
    <property type="molecule type" value="Genomic_DNA"/>
</dbReference>
<evidence type="ECO:0000256" key="1">
    <source>
        <dbReference type="SAM" id="SignalP"/>
    </source>
</evidence>
<dbReference type="OrthoDB" id="74604at2759"/>
<keyword evidence="3" id="KW-1185">Reference proteome</keyword>
<dbReference type="InterPro" id="IPR046350">
    <property type="entry name" value="Cystatin_sf"/>
</dbReference>
<feature type="signal peptide" evidence="1">
    <location>
        <begin position="1"/>
        <end position="15"/>
    </location>
</feature>
<dbReference type="Proteomes" id="UP000243217">
    <property type="component" value="Unassembled WGS sequence"/>
</dbReference>
<comment type="caution">
    <text evidence="2">The sequence shown here is derived from an EMBL/GenBank/DDBJ whole genome shotgun (WGS) entry which is preliminary data.</text>
</comment>
<dbReference type="SUPFAM" id="SSF54403">
    <property type="entry name" value="Cystatin/monellin"/>
    <property type="match status" value="1"/>
</dbReference>
<evidence type="ECO:0000313" key="2">
    <source>
        <dbReference type="EMBL" id="OQS03862.1"/>
    </source>
</evidence>
<organism evidence="2 3">
    <name type="scientific">Thraustotheca clavata</name>
    <dbReference type="NCBI Taxonomy" id="74557"/>
    <lineage>
        <taxon>Eukaryota</taxon>
        <taxon>Sar</taxon>
        <taxon>Stramenopiles</taxon>
        <taxon>Oomycota</taxon>
        <taxon>Saprolegniomycetes</taxon>
        <taxon>Saprolegniales</taxon>
        <taxon>Achlyaceae</taxon>
        <taxon>Thraustotheca</taxon>
    </lineage>
</organism>
<feature type="chain" id="PRO_5012258197" description="Secreted protein" evidence="1">
    <location>
        <begin position="16"/>
        <end position="132"/>
    </location>
</feature>
<dbReference type="STRING" id="74557.A0A1W0A0N6"/>
<reference evidence="2 3" key="1">
    <citation type="journal article" date="2014" name="Genome Biol. Evol.">
        <title>The secreted proteins of Achlya hypogyna and Thraustotheca clavata identify the ancestral oomycete secretome and reveal gene acquisitions by horizontal gene transfer.</title>
        <authorList>
            <person name="Misner I."/>
            <person name="Blouin N."/>
            <person name="Leonard G."/>
            <person name="Richards T.A."/>
            <person name="Lane C.E."/>
        </authorList>
    </citation>
    <scope>NUCLEOTIDE SEQUENCE [LARGE SCALE GENOMIC DNA]</scope>
    <source>
        <strain evidence="2 3">ATCC 34112</strain>
    </source>
</reference>